<feature type="chain" id="PRO_5008092426" description="Multidrug resistance protein MdtA-like barrel-sandwich hybrid domain-containing protein" evidence="2">
    <location>
        <begin position="33"/>
        <end position="332"/>
    </location>
</feature>
<dbReference type="NCBIfam" id="TIGR01730">
    <property type="entry name" value="RND_mfp"/>
    <property type="match status" value="1"/>
</dbReference>
<dbReference type="InterPro" id="IPR006143">
    <property type="entry name" value="RND_pump_MFP"/>
</dbReference>
<evidence type="ECO:0000259" key="3">
    <source>
        <dbReference type="Pfam" id="PF25917"/>
    </source>
</evidence>
<dbReference type="Pfam" id="PF25917">
    <property type="entry name" value="BSH_RND"/>
    <property type="match status" value="1"/>
</dbReference>
<dbReference type="EMBL" id="LWQU01000054">
    <property type="protein sequence ID" value="OAN60911.1"/>
    <property type="molecule type" value="Genomic_DNA"/>
</dbReference>
<dbReference type="PANTHER" id="PTHR30469">
    <property type="entry name" value="MULTIDRUG RESISTANCE PROTEIN MDTA"/>
    <property type="match status" value="1"/>
</dbReference>
<gene>
    <name evidence="4" type="ORF">A6A05_06795</name>
</gene>
<accession>A0A178N121</accession>
<dbReference type="Gene3D" id="1.10.287.470">
    <property type="entry name" value="Helix hairpin bin"/>
    <property type="match status" value="1"/>
</dbReference>
<keyword evidence="2" id="KW-0732">Signal</keyword>
<comment type="similarity">
    <text evidence="1">Belongs to the membrane fusion protein (MFP) (TC 8.A.1) family.</text>
</comment>
<sequence length="332" mass="34541">MSREPFAKESAMPALARLSALVLLCAASPVLAGEATIEVRPLDDVKAVFATVESVDEVLARARIGGTVSALLVDEGTQVKAGERIAAVGDPKLALTTAGIAAKLKASEAERDLAAIEHRRAQDLLAKGAATKARVEDAATRLEVANRAIAAIRAEVQVSAERSGEGAVLAPKAGRVLKVHVTEGSVVLPGETIATIAAENYVLRLALPERHARFIKQGDSVEVGARALGAADAALRPGTVRQVYPRIEDGRVFADVAVEGLDSFFVGERVPVHISTGKRPAIIVPREAISRRMGVDLVTVKGVGAVAVQLGAPTADGIEVMSGLKSGDVVTW</sequence>
<evidence type="ECO:0000256" key="1">
    <source>
        <dbReference type="ARBA" id="ARBA00009477"/>
    </source>
</evidence>
<dbReference type="GO" id="GO:1990281">
    <property type="term" value="C:efflux pump complex"/>
    <property type="evidence" value="ECO:0007669"/>
    <property type="project" value="TreeGrafter"/>
</dbReference>
<dbReference type="Gene3D" id="2.40.420.20">
    <property type="match status" value="1"/>
</dbReference>
<protein>
    <recommendedName>
        <fullName evidence="3">Multidrug resistance protein MdtA-like barrel-sandwich hybrid domain-containing protein</fullName>
    </recommendedName>
</protein>
<name>A0A178N121_9PROT</name>
<keyword evidence="5" id="KW-1185">Reference proteome</keyword>
<proteinExistence type="inferred from homology"/>
<dbReference type="SUPFAM" id="SSF111369">
    <property type="entry name" value="HlyD-like secretion proteins"/>
    <property type="match status" value="1"/>
</dbReference>
<dbReference type="STRING" id="1437059.A6A05_06795"/>
<dbReference type="Gene3D" id="2.40.50.100">
    <property type="match status" value="1"/>
</dbReference>
<comment type="caution">
    <text evidence="4">The sequence shown here is derived from an EMBL/GenBank/DDBJ whole genome shotgun (WGS) entry which is preliminary data.</text>
</comment>
<dbReference type="PANTHER" id="PTHR30469:SF15">
    <property type="entry name" value="HLYD FAMILY OF SECRETION PROTEINS"/>
    <property type="match status" value="1"/>
</dbReference>
<dbReference type="Proteomes" id="UP000078543">
    <property type="component" value="Unassembled WGS sequence"/>
</dbReference>
<dbReference type="GO" id="GO:0015562">
    <property type="term" value="F:efflux transmembrane transporter activity"/>
    <property type="evidence" value="ECO:0007669"/>
    <property type="project" value="TreeGrafter"/>
</dbReference>
<evidence type="ECO:0000256" key="2">
    <source>
        <dbReference type="SAM" id="SignalP"/>
    </source>
</evidence>
<feature type="domain" description="Multidrug resistance protein MdtA-like barrel-sandwich hybrid" evidence="3">
    <location>
        <begin position="60"/>
        <end position="196"/>
    </location>
</feature>
<feature type="signal peptide" evidence="2">
    <location>
        <begin position="1"/>
        <end position="32"/>
    </location>
</feature>
<evidence type="ECO:0000313" key="4">
    <source>
        <dbReference type="EMBL" id="OAN60911.1"/>
    </source>
</evidence>
<evidence type="ECO:0000313" key="5">
    <source>
        <dbReference type="Proteomes" id="UP000078543"/>
    </source>
</evidence>
<dbReference type="InterPro" id="IPR058625">
    <property type="entry name" value="MdtA-like_BSH"/>
</dbReference>
<organism evidence="4 5">
    <name type="scientific">Magnetospirillum moscoviense</name>
    <dbReference type="NCBI Taxonomy" id="1437059"/>
    <lineage>
        <taxon>Bacteria</taxon>
        <taxon>Pseudomonadati</taxon>
        <taxon>Pseudomonadota</taxon>
        <taxon>Alphaproteobacteria</taxon>
        <taxon>Rhodospirillales</taxon>
        <taxon>Rhodospirillaceae</taxon>
        <taxon>Magnetospirillum</taxon>
    </lineage>
</organism>
<dbReference type="AlphaFoldDB" id="A0A178N121"/>
<reference evidence="4 5" key="1">
    <citation type="submission" date="2016-04" db="EMBL/GenBank/DDBJ databases">
        <title>Draft genome sequence of freshwater magnetotactic bacteria Magnetospirillum marisnigri SP-1 and Magnetospirillum moscoviense BB-1.</title>
        <authorList>
            <person name="Koziaeva V."/>
            <person name="Dziuba M.V."/>
            <person name="Ivanov T.M."/>
            <person name="Kuznetsov B."/>
            <person name="Grouzdev D.S."/>
        </authorList>
    </citation>
    <scope>NUCLEOTIDE SEQUENCE [LARGE SCALE GENOMIC DNA]</scope>
    <source>
        <strain evidence="4 5">BB-1</strain>
    </source>
</reference>